<dbReference type="EMBL" id="JBBWWR010000005">
    <property type="protein sequence ID" value="KAK8966639.1"/>
    <property type="molecule type" value="Genomic_DNA"/>
</dbReference>
<reference evidence="1 2" key="1">
    <citation type="journal article" date="2022" name="Nat. Plants">
        <title>Genomes of leafy and leafless Platanthera orchids illuminate the evolution of mycoheterotrophy.</title>
        <authorList>
            <person name="Li M.H."/>
            <person name="Liu K.W."/>
            <person name="Li Z."/>
            <person name="Lu H.C."/>
            <person name="Ye Q.L."/>
            <person name="Zhang D."/>
            <person name="Wang J.Y."/>
            <person name="Li Y.F."/>
            <person name="Zhong Z.M."/>
            <person name="Liu X."/>
            <person name="Yu X."/>
            <person name="Liu D.K."/>
            <person name="Tu X.D."/>
            <person name="Liu B."/>
            <person name="Hao Y."/>
            <person name="Liao X.Y."/>
            <person name="Jiang Y.T."/>
            <person name="Sun W.H."/>
            <person name="Chen J."/>
            <person name="Chen Y.Q."/>
            <person name="Ai Y."/>
            <person name="Zhai J.W."/>
            <person name="Wu S.S."/>
            <person name="Zhou Z."/>
            <person name="Hsiao Y.Y."/>
            <person name="Wu W.L."/>
            <person name="Chen Y.Y."/>
            <person name="Lin Y.F."/>
            <person name="Hsu J.L."/>
            <person name="Li C.Y."/>
            <person name="Wang Z.W."/>
            <person name="Zhao X."/>
            <person name="Zhong W.Y."/>
            <person name="Ma X.K."/>
            <person name="Ma L."/>
            <person name="Huang J."/>
            <person name="Chen G.Z."/>
            <person name="Huang M.Z."/>
            <person name="Huang L."/>
            <person name="Peng D.H."/>
            <person name="Luo Y.B."/>
            <person name="Zou S.Q."/>
            <person name="Chen S.P."/>
            <person name="Lan S."/>
            <person name="Tsai W.C."/>
            <person name="Van de Peer Y."/>
            <person name="Liu Z.J."/>
        </authorList>
    </citation>
    <scope>NUCLEOTIDE SEQUENCE [LARGE SCALE GENOMIC DNA]</scope>
    <source>
        <strain evidence="1">Lor288</strain>
    </source>
</reference>
<comment type="caution">
    <text evidence="1">The sequence shown here is derived from an EMBL/GenBank/DDBJ whole genome shotgun (WGS) entry which is preliminary data.</text>
</comment>
<sequence length="57" mass="6432">MFCIERFKERALSLITYFLEGPAGCGKTAMAATFGIDSRFPCQNCKLILLHNTLEIF</sequence>
<accession>A0ABR2MSI8</accession>
<organism evidence="1 2">
    <name type="scientific">Platanthera guangdongensis</name>
    <dbReference type="NCBI Taxonomy" id="2320717"/>
    <lineage>
        <taxon>Eukaryota</taxon>
        <taxon>Viridiplantae</taxon>
        <taxon>Streptophyta</taxon>
        <taxon>Embryophyta</taxon>
        <taxon>Tracheophyta</taxon>
        <taxon>Spermatophyta</taxon>
        <taxon>Magnoliopsida</taxon>
        <taxon>Liliopsida</taxon>
        <taxon>Asparagales</taxon>
        <taxon>Orchidaceae</taxon>
        <taxon>Orchidoideae</taxon>
        <taxon>Orchideae</taxon>
        <taxon>Orchidinae</taxon>
        <taxon>Platanthera</taxon>
    </lineage>
</organism>
<dbReference type="Proteomes" id="UP001412067">
    <property type="component" value="Unassembled WGS sequence"/>
</dbReference>
<name>A0ABR2MSI8_9ASPA</name>
<gene>
    <name evidence="1" type="primary">NSF</name>
    <name evidence="1" type="ORF">KSP40_PGU005599</name>
</gene>
<evidence type="ECO:0000313" key="1">
    <source>
        <dbReference type="EMBL" id="KAK8966639.1"/>
    </source>
</evidence>
<evidence type="ECO:0000313" key="2">
    <source>
        <dbReference type="Proteomes" id="UP001412067"/>
    </source>
</evidence>
<keyword evidence="2" id="KW-1185">Reference proteome</keyword>
<proteinExistence type="predicted"/>
<protein>
    <submittedName>
        <fullName evidence="1">Vesicle-fusing ATPase</fullName>
    </submittedName>
</protein>